<name>A0ABS9VE13_9BACT</name>
<protein>
    <recommendedName>
        <fullName evidence="2">Curli production assembly/transport component CsgF</fullName>
    </recommendedName>
</protein>
<comment type="caution">
    <text evidence="4">The sequence shown here is derived from an EMBL/GenBank/DDBJ whole genome shotgun (WGS) entry which is preliminary data.</text>
</comment>
<evidence type="ECO:0000313" key="4">
    <source>
        <dbReference type="EMBL" id="MCH7414657.1"/>
    </source>
</evidence>
<evidence type="ECO:0000256" key="2">
    <source>
        <dbReference type="ARBA" id="ARBA00014031"/>
    </source>
</evidence>
<dbReference type="Proteomes" id="UP001165430">
    <property type="component" value="Unassembled WGS sequence"/>
</dbReference>
<proteinExistence type="predicted"/>
<keyword evidence="3" id="KW-0732">Signal</keyword>
<evidence type="ECO:0000256" key="1">
    <source>
        <dbReference type="ARBA" id="ARBA00003989"/>
    </source>
</evidence>
<sequence>MKKILLLSITLFLLGSIDGISQQLVYQPKNPVFGGNNFNYQWMLASAQSQDTTKDPDAVGSNQFGFNRSPLDDFAESLNRQILSRLSRELVTRQFGESALENGTYTLGDYQIEIGQGGSGVSVTIVDTKTGATTVVEVPFN</sequence>
<accession>A0ABS9VE13</accession>
<dbReference type="EMBL" id="JAKZGO010000012">
    <property type="protein sequence ID" value="MCH7414657.1"/>
    <property type="molecule type" value="Genomic_DNA"/>
</dbReference>
<dbReference type="Pfam" id="PF10614">
    <property type="entry name" value="CsgF"/>
    <property type="match status" value="1"/>
</dbReference>
<evidence type="ECO:0000256" key="3">
    <source>
        <dbReference type="ARBA" id="ARBA00022729"/>
    </source>
</evidence>
<gene>
    <name evidence="4" type="ORF">MM213_14245</name>
</gene>
<dbReference type="RefSeq" id="WP_241413279.1">
    <property type="nucleotide sequence ID" value="NZ_JAKZGO010000012.1"/>
</dbReference>
<comment type="function">
    <text evidence="1">May be involved in the biogenesis of curli organelles.</text>
</comment>
<evidence type="ECO:0000313" key="5">
    <source>
        <dbReference type="Proteomes" id="UP001165430"/>
    </source>
</evidence>
<keyword evidence="5" id="KW-1185">Reference proteome</keyword>
<organism evidence="4 5">
    <name type="scientific">Belliella alkalica</name>
    <dbReference type="NCBI Taxonomy" id="1730871"/>
    <lineage>
        <taxon>Bacteria</taxon>
        <taxon>Pseudomonadati</taxon>
        <taxon>Bacteroidota</taxon>
        <taxon>Cytophagia</taxon>
        <taxon>Cytophagales</taxon>
        <taxon>Cyclobacteriaceae</taxon>
        <taxon>Belliella</taxon>
    </lineage>
</organism>
<dbReference type="InterPro" id="IPR018893">
    <property type="entry name" value="T8SS_CsgF"/>
</dbReference>
<reference evidence="4" key="1">
    <citation type="submission" date="2022-03" db="EMBL/GenBank/DDBJ databases">
        <title>De novo assembled genomes of Belliella spp. (Cyclobacteriaceae) strains.</title>
        <authorList>
            <person name="Szabo A."/>
            <person name="Korponai K."/>
            <person name="Felfoldi T."/>
        </authorList>
    </citation>
    <scope>NUCLEOTIDE SEQUENCE</scope>
    <source>
        <strain evidence="4">DSM 111903</strain>
    </source>
</reference>